<evidence type="ECO:0000256" key="1">
    <source>
        <dbReference type="SAM" id="MobiDB-lite"/>
    </source>
</evidence>
<evidence type="ECO:0000259" key="2">
    <source>
        <dbReference type="Pfam" id="PF07929"/>
    </source>
</evidence>
<dbReference type="EMBL" id="CP001344">
    <property type="protein sequence ID" value="ACL47077.1"/>
    <property type="molecule type" value="Genomic_DNA"/>
</dbReference>
<dbReference type="PANTHER" id="PTHR41878">
    <property type="entry name" value="LEXA REPRESSOR-RELATED"/>
    <property type="match status" value="1"/>
</dbReference>
<dbReference type="KEGG" id="cyn:Cyan7425_4772"/>
<accession>B8HM70</accession>
<dbReference type="SUPFAM" id="SSF159941">
    <property type="entry name" value="MM3350-like"/>
    <property type="match status" value="1"/>
</dbReference>
<protein>
    <recommendedName>
        <fullName evidence="2">Plasmid pRiA4b Orf3-like domain-containing protein</fullName>
    </recommendedName>
</protein>
<name>B8HM70_CYAP4</name>
<dbReference type="HOGENOM" id="CLU_028389_0_0_3"/>
<feature type="domain" description="Plasmid pRiA4b Orf3-like" evidence="2">
    <location>
        <begin position="523"/>
        <end position="636"/>
    </location>
</feature>
<dbReference type="InterPro" id="IPR012912">
    <property type="entry name" value="Plasmid_pRiA4b_Orf3-like"/>
</dbReference>
<evidence type="ECO:0000313" key="3">
    <source>
        <dbReference type="EMBL" id="ACL47077.1"/>
    </source>
</evidence>
<dbReference type="PANTHER" id="PTHR41878:SF1">
    <property type="entry name" value="TNPR PROTEIN"/>
    <property type="match status" value="1"/>
</dbReference>
<dbReference type="OrthoDB" id="9801392at2"/>
<organism evidence="3">
    <name type="scientific">Cyanothece sp. (strain PCC 7425 / ATCC 29141)</name>
    <dbReference type="NCBI Taxonomy" id="395961"/>
    <lineage>
        <taxon>Bacteria</taxon>
        <taxon>Bacillati</taxon>
        <taxon>Cyanobacteriota</taxon>
        <taxon>Cyanophyceae</taxon>
        <taxon>Gomontiellales</taxon>
        <taxon>Cyanothecaceae</taxon>
        <taxon>Cyanothece</taxon>
    </lineage>
</organism>
<proteinExistence type="predicted"/>
<feature type="region of interest" description="Disordered" evidence="1">
    <location>
        <begin position="621"/>
        <end position="645"/>
    </location>
</feature>
<dbReference type="Pfam" id="PF07929">
    <property type="entry name" value="PRiA4_ORF3"/>
    <property type="match status" value="1"/>
</dbReference>
<dbReference type="Gene3D" id="3.10.290.30">
    <property type="entry name" value="MM3350-like"/>
    <property type="match status" value="1"/>
</dbReference>
<reference evidence="3" key="1">
    <citation type="submission" date="2009-01" db="EMBL/GenBank/DDBJ databases">
        <title>Complete sequence of chromosome Cyanothece sp. PCC 7425.</title>
        <authorList>
            <consortium name="US DOE Joint Genome Institute"/>
            <person name="Lucas S."/>
            <person name="Copeland A."/>
            <person name="Lapidus A."/>
            <person name="Glavina del Rio T."/>
            <person name="Dalin E."/>
            <person name="Tice H."/>
            <person name="Bruce D."/>
            <person name="Goodwin L."/>
            <person name="Pitluck S."/>
            <person name="Sims D."/>
            <person name="Meineke L."/>
            <person name="Brettin T."/>
            <person name="Detter J.C."/>
            <person name="Han C."/>
            <person name="Larimer F."/>
            <person name="Land M."/>
            <person name="Hauser L."/>
            <person name="Kyrpides N."/>
            <person name="Ovchinnikova G."/>
            <person name="Liberton M."/>
            <person name="Stoeckel J."/>
            <person name="Banerjee A."/>
            <person name="Singh A."/>
            <person name="Page L."/>
            <person name="Sato H."/>
            <person name="Zhao L."/>
            <person name="Sherman L."/>
            <person name="Pakrasi H."/>
            <person name="Richardson P."/>
        </authorList>
    </citation>
    <scope>NUCLEOTIDE SEQUENCE</scope>
    <source>
        <strain evidence="3">PCC 7425</strain>
    </source>
</reference>
<dbReference type="eggNOG" id="ENOG502Z8XI">
    <property type="taxonomic scope" value="Bacteria"/>
</dbReference>
<sequence length="645" mass="73232">MGEWVGDFLYFGYAYLNVTLPKMKERDVEEVLLRLFPRKISLFEPSDADSIIPELIAFWQFLHRQYKQRHSQKILAFLHKIQPTFKATMTDPQNFGLAKSFMMAGRAAGFDMTTEAGVKAYQQHYNQQLQQTGNLPPGFPALSPPMGSPQAGQNPFAAFPIPQDVPPEFVALLSQKMGFGTVPGLEHLPTDPQQLAEAIARHLVDSGEVTLQDDAEEDGDDFLQQLQANMLQLAIQQHGLELSESAMNLLQQQTITETEPGTIVKDFQTLLEAMGDRGLPVSGKMHHLALKLLPDLNQQLSHPIRTALQRPQQKSYPNLHGLYLLLRATGMAEVVTVGKTTVLQRNPEVYAAWQTLSPTDKYFTLLEAWVIRATPELLGVERDPLKEGTRVIRTWAVGLSKGKTFQTYAEQTDLNYWPGLHNLALMEMFGWVEITSTKPEAGKGWRVKRVKPLPLGEAIVTLLLKAYDQQGYVWASEQDFSQPWGELQPYVQPYFPEWQRTLPAPKAGEHQTGTYIFKVSLGKIWRRLSISSEATLEILGQLIRESVDFDSDHLDMFSYKDPLGRNVEIYHPYCEGEVKYTDEVKVVDLPLKPGVEMTYLFDFGDNWEFKLLLEEIQPGQPKRNSNKVLERRGQSPEQYPDWDGE</sequence>
<dbReference type="InterPro" id="IPR024047">
    <property type="entry name" value="MM3350-like_sf"/>
</dbReference>
<dbReference type="AlphaFoldDB" id="B8HM70"/>
<dbReference type="STRING" id="395961.Cyan7425_4772"/>
<gene>
    <name evidence="3" type="ordered locus">Cyan7425_4772</name>
</gene>